<protein>
    <submittedName>
        <fullName evidence="1">1414_t:CDS:1</fullName>
    </submittedName>
</protein>
<dbReference type="OrthoDB" id="10537620at2759"/>
<feature type="non-terminal residue" evidence="1">
    <location>
        <position position="103"/>
    </location>
</feature>
<organism evidence="1 2">
    <name type="scientific">Funneliformis geosporum</name>
    <dbReference type="NCBI Taxonomy" id="1117311"/>
    <lineage>
        <taxon>Eukaryota</taxon>
        <taxon>Fungi</taxon>
        <taxon>Fungi incertae sedis</taxon>
        <taxon>Mucoromycota</taxon>
        <taxon>Glomeromycotina</taxon>
        <taxon>Glomeromycetes</taxon>
        <taxon>Glomerales</taxon>
        <taxon>Glomeraceae</taxon>
        <taxon>Funneliformis</taxon>
    </lineage>
</organism>
<dbReference type="AlphaFoldDB" id="A0A9W4T8M8"/>
<gene>
    <name evidence="1" type="ORF">FWILDA_LOCUS17626</name>
</gene>
<feature type="non-terminal residue" evidence="1">
    <location>
        <position position="1"/>
    </location>
</feature>
<accession>A0A9W4T8M8</accession>
<name>A0A9W4T8M8_9GLOM</name>
<comment type="caution">
    <text evidence="1">The sequence shown here is derived from an EMBL/GenBank/DDBJ whole genome shotgun (WGS) entry which is preliminary data.</text>
</comment>
<dbReference type="Proteomes" id="UP001153678">
    <property type="component" value="Unassembled WGS sequence"/>
</dbReference>
<dbReference type="EMBL" id="CAMKVN010014430">
    <property type="protein sequence ID" value="CAI2196530.1"/>
    <property type="molecule type" value="Genomic_DNA"/>
</dbReference>
<evidence type="ECO:0000313" key="1">
    <source>
        <dbReference type="EMBL" id="CAI2196530.1"/>
    </source>
</evidence>
<proteinExistence type="predicted"/>
<keyword evidence="2" id="KW-1185">Reference proteome</keyword>
<reference evidence="1" key="1">
    <citation type="submission" date="2022-08" db="EMBL/GenBank/DDBJ databases">
        <authorList>
            <person name="Kallberg Y."/>
            <person name="Tangrot J."/>
            <person name="Rosling A."/>
        </authorList>
    </citation>
    <scope>NUCLEOTIDE SEQUENCE</scope>
    <source>
        <strain evidence="1">Wild A</strain>
    </source>
</reference>
<evidence type="ECO:0000313" key="2">
    <source>
        <dbReference type="Proteomes" id="UP001153678"/>
    </source>
</evidence>
<sequence>ANPNSCHIGTYIKPFYSNIEEDLIKWIEILRQDGIAVSLLMNQQKMKLLVNKNSSNNKKLFIASWGKKLPTNLPSNVVVKMQEKDWINEDLMKVEFQEIWEKH</sequence>